<evidence type="ECO:0000313" key="2">
    <source>
        <dbReference type="Proteomes" id="UP000829447"/>
    </source>
</evidence>
<dbReference type="Proteomes" id="UP000829447">
    <property type="component" value="Linkage Group LG16"/>
</dbReference>
<reference evidence="1 2" key="1">
    <citation type="journal article" date="2022" name="bioRxiv">
        <title>An ancient truncated duplication of the anti-Mullerian hormone receptor type 2 gene is a potential conserved master sex determinant in the Pangasiidae catfish family.</title>
        <authorList>
            <person name="Wen M."/>
            <person name="Pan Q."/>
            <person name="Jouanno E."/>
            <person name="Montfort J."/>
            <person name="Zahm M."/>
            <person name="Cabau C."/>
            <person name="Klopp C."/>
            <person name="Iampietro C."/>
            <person name="Roques C."/>
            <person name="Bouchez O."/>
            <person name="Castinel A."/>
            <person name="Donnadieu C."/>
            <person name="Parrinello H."/>
            <person name="Poncet C."/>
            <person name="Belmonte E."/>
            <person name="Gautier V."/>
            <person name="Avarre J.-C."/>
            <person name="Dugue R."/>
            <person name="Gustiano R."/>
            <person name="Ha T.T.T."/>
            <person name="Campet M."/>
            <person name="Sriphairoj K."/>
            <person name="Ribolli J."/>
            <person name="de Almeida F.L."/>
            <person name="Desvignes T."/>
            <person name="Postlethwait J.H."/>
            <person name="Bucao C.F."/>
            <person name="Robinson-Rechavi M."/>
            <person name="Bobe J."/>
            <person name="Herpin A."/>
            <person name="Guiguen Y."/>
        </authorList>
    </citation>
    <scope>NUCLEOTIDE SEQUENCE [LARGE SCALE GENOMIC DNA]</scope>
    <source>
        <strain evidence="1">YG-Dec2019</strain>
    </source>
</reference>
<keyword evidence="2" id="KW-1185">Reference proteome</keyword>
<protein>
    <submittedName>
        <fullName evidence="1">Uncharacterized protein</fullName>
    </submittedName>
</protein>
<proteinExistence type="predicted"/>
<name>A0ACC5X873_PANGG</name>
<sequence length="5386" mass="585744">MTPAPRFGLLAAACTCAWLLVHGCGPGPGYGGRSRPRRLTPLAYKQHVPNVSENNLGASGRAEGKITRHSERFNELVCNYNPDIDFKDEERTKADRFMTKRCKDCLNKLAIAVMNQWPGVRLRVTEAWDEDDNHPSGSLHYEGRAVDITTSDRDIKKYGLLAQLAVEAGFDWVYYESKYHVHCSVKADHSVAVEKGGCFSASALVTVAEGVQKPMSHLQPGDSVLALSESGGIIFSRVLLFLHLDAEQRSTFLIFSTENGHRLTITPNHLIFMAPNLKLYYHEYYASFASQVTRGTYVLICGRDGRVHPSKIVSVSQEERIGVYAPLTEHGNLFVDGVLASSYASIEDQRLAHWAFGPLRFLVGLSQVFMAVNPLTVMMQGRECGSVRSLLRRSSSGEGMDEQKSNCEENDSEKAADDSASSKETVPSQGESEAPFAAEDISGTTVDPSNAPAEIVRACALCNCVERSLHGQRELRCFGPSSHWPNLEPSTSSLPLAGNDDLSSIGFSEPISPASFFDDKGSCWVHHWCAVWSEGVQRGEGEELINVDKAVISGIQQPCDYCKRMGATIRCRAVGCSRSYHFPCSAASGSFQSMKQLALLCPEHIDQAEEMAGEEARCVVCDSAGELSGLVYCTGCGQHYHDACLEISATPLQRSGWQCPECKVCQTCRQPGEDSKMLVCDACDKGYHTFCLQPAMDSVPPDSWKCKRCRVCNDCGARGLTLPGSEQWFESYSLCESCQRRRMSVCGVCSKVTESSVTLQHRCSICHRWVHSECASVSEPPDEKCICIICRETQTVVPETEQSSTQVDEKTDPEDPMELETEAEVVEMEEVHKSITEEGSQQEKIVVSTDPHLDGQDATEEQTPVARVSGVGDDSGVTQGCSESVADGAVSMEDKPKAQATVDSLANRVTDTMLEAEPKVAEPRADVQLQEEVSRQEGKESSSNMDVRVTEPTPVSSSSPAPQIPLSAVLDEAEPDAMDISEAGSEVQTAEVSDRTSPPVPQVEPSASDTDDRAGQSEDDEEEEELLEEGHCKDESQAEDVPKQDADAQETSIKPELLLDEMSNMSHGDESSSGFLGSPAEVDSQMLSMDLSVVPAGRARSDSLLTESDEFLPFDSLKSDGEKLKRRGSPGRSRVKQQGRGGGFPGKRRPRGGGSGRGRGRSRLKAMASCIDAFLQTMNADTGLNKEDEEEEDDTMQNTVVLFSNTDKFVLLQDMCVVCGSFGRGVEGQLLACAQCSQCYHPYCVNSKITKMMLRKGWRCLECIVCEVCGKASDPSRLLLCDDCDVSYHTYCLDPPLHTVPKGGWKCKWCVCCMHCGASSPGFHCEWQNNYNHCGPCASLVTCPVCHENFMEEELLLQCQHCDRWVHAVCESLYTEDEVEQASDEGFACTACTPYVPRPVVESPMMSAFKIKEPEPQFYRLEGVWLTETGMSLLRSISMSPLHKRRQRRSRLGTICIDGAPDGLELKEGDGDGEEGKGCAESMECDSKLEAPGSPDRDGGVDKEPGADGGIEGTADCDVLKGADETDEGKKRKRKPYRPGIGGFMVRQRKCHTRMRKSLSASGDGVSEGQATETKLEEGPHPDMDPPDVKAAEGDGELAKKRRGRKKSKLEDMFPAYLQEAFFGKALLDLSKRAFLAPPAQRHSQGMPRPSLPAPGCRPTASESVEVENRVPEATLQLKREADGLKPQVEIKLIAGAGEQPSVSDQSLGDTPGSNIQKNGGLPQGTEKQDSEQFFRKVLGPSEGSTLSETIQTSMRPVLEGESNRSGLPLRNVPGASTSGSLPSASMMEPFQGLSQSPFFDPLDRGGIFSPEQDEESPWATPSTPATPTTPPTPTEQEGDGLSYNQRSLQRWEKDEELGNLSTISPVLYANINFPNLKQDYPDWASRCKQIMKIWRKVSAPDKVPFLQKAKDNRAAQRISKAQKQAESQVLRPVKTEPVRIKGERPSLHLQIPPPSGSLSTPSQPSSAESAFPFTPDTASSVFSPDGPLKASGSTDIHTDSFTKPPSQSPHAQSQPSTPYSQPSFSPLQASSGYPLPGPQGAPQGRLTSLGSHDMQPGMPRKAQQVDPFFKPHQQILPPQPQQASQEPVGLPESPRPKAVGTGDPPLFSSPHTTHHGDPIRGRQEYTSSSSPSTVVSSPGGMLQNRADMSAPSPRASTGLGTNSPAGIGDSGDGLFKAPLTPRMHQGDAGTSSTPLPPSLSPNHPPESYRQSPSAFSDSCVQSPLTPRPQSGDGSSPLLQRLPIPQQESYPKVASSPQSQGSSPLTPGALSNDGLSVQSPATPLFQSPDPHSRPPSRPQSRDPFTSLHKPPRPTSAVTEAPFRGSPHSNQQPPCSPSVGDPLSGKPPGPPGFSRSPSMDTLQINQPQAVGSKQVITSQQAQVQLQQSSSMPPTMAADLNEKTQLPAGNQDAHHLSVIPSTQELPDLSAGQDQSLIGLSPSELEKHRQKQRLREFLIRQKMQRNSVRQDKEANAPINNAPNWQENEMVVFQQDKSQRAPPPYPQDRAAVAQVAIPGKLPPPMGTVDEKLCRPHPPPPGTPGVIEPNVLRQPGANVSQGMYPRPPFPTQWQGQAAGPRRFPQPSMMEIGPRHHLNAPLNNPLSMQGMQGMPNPLAVSQGTGPETMQHSVSGPPPQFIELKHNAQRLPIGPQFLARAPQPRQRPFMPQQDLSAGFVPPSLPPSFAAQGEGGQGPRLGLPQANLGQLMTQQGNIPLSQPQLQSQEVPSTHSNTPVSHSTIQQQSSQNNATGKQQPAEETVDLPEADLEDAFAAKDLGEAGAEAGVEDEDDLALDLDPDKGDDDLGNLDNLETNDPHLDDLLNSDEFDLLAYTDPELDQGDPKDVFSDQLRLVEAEGEGSGAKVEEKPKVGITTKESLTASTQLPLKTEASTASNVSLPPKAESSDTSELATVKLEEKNSIGPQQSAQAVVKDEMGEAVSLLLSGTPSKISTQQENSSASLSTVRLGGVPFPPPTQASTLTFPPAAPHPDLPEDPLGLPDGGGQHSPAVDLDKVESSLEASELPLLIQDLLEHEKKELQKQQQQQQLNALQGGLSSHLHNIQNQQQPSGGPGQILLPHHRPPQSLVSQPGMVQRPPHMLTPQQQRMVSAPMPPPAHVAVVQPQAMIRAGQPSSIHPALDPQQQAAPPQHHPKPQTVPTNFFPDKDLDKFTTDDIMDPIAKAKMVALKGIKRVLTQEPMNVPPGINRQQVSLLAQRLASAPGSIDAQAHIGSGSSKDGDSSDKAQPRPNPPQFVQGIINDAEQHQYEEWLVHTQQLLQMQLKFLEEQIGAHRKSRKALCAKQRTAKKAGREFAEADAEKLKLVTEEQSKIQKQLDQVRKQQKEHTNLIAEYRSKQQQHQQGSSMLAPGPSNQGPHMLSKMPGQMIMGQQGGPMMGQVPGSIPQGGMPVRMPQVHPFTAGQTPHPGALGTGPPGPTGGFFPQGTGTQAPDPRLLQERQMQQRMQMVQKLQQQFIMGQQPVTHQSQQSGVMNQQAGPIGGQTPQALMSNALMGQQQPNLQPGLISNQQHQQGLMQVPQGMMGNQAVGQAQSNIMAQPMTLNQNIMSGQQGMAGNQPVQQLQRPQGLMGQQVSSEPQHVLRGPQSQLTAQQQSVLAQRMLLSQQQQNTAKNLAQLQQQQIPQQRQLTQMGASEQQGTMGTPPSSGIQGNVDNLQQGVPGLSQEVQNPVPKDGGILSPKPSPQQAGSSTPIQGAVVQQPATVAYMVPQQQATQQQPGQNAGSAQQHSYVNNQQTGLQPQEQMQLALQRQNSLNTEQVKQEGQQMCYVAQKLQQGGQNVEQIQGMLAQQSGQNQAVITGNPNQQQDVLAQQQLNRSQQTMMPQRSGAPPGQIRAPINIQALIAQNPQLCHLPPNQQLQQIQAIIAQRQAQQQGQMLRLQGQAQGQIRPQGPQPVGPRMPGLEAQQQQHPYAFAAKQGPVGSSQQQGVIGQPSLMAPQFQNAGPLHPQQTSQGVSPQYNTTTQQQQQMMQQHQMIRGQVPLARTMIGQVRPTPLGHMARPMSPRQLVGQGSPGSPHSGQQRPIMGMRQTPPGQGQCLGVRALSPFQASPHIGSPAGSTVQEAGSSPASFNKHDFGTTSVSNHPSPASRSDCGAGKNSPFSNIGATAASPLRSPIAKAPQEVSGLKSEPQGPGAQKPTTAIPLNGPSPKSASNLPQPSVSAALVEGEVSNERDLCKIALQNIKQEPREINCDSGDSGEPSSATIKREITGDSLNTSNISGPGNLPGDAMGQIPRTETGQQLLQKLLRTKSLHLPSQRTSDGIHNEINGHINSKLAMLEQKLQETPRNMEDLQSITKRPPVTKAKRTTKAGERGANARKKNKKDEVGKTEAIMKQLKQGLSLLPLMEPSITASLDLFAPFGSSPANGKTQLKGSFGNAVIDNIPDYYSQLLTKNNLSNPPTPPSSLPPTPPPSVQHKLLNGVTAVEELAESQKERETSEDTTDSVPEEVKSVDILAALPTPPHNQNEDVRMESDDDSDVPDTIVPASSPESQLGDDALRFPLLLELKEEEENRAISPVIPMIPRSAIPSFAETKPFEAVEGKAGSSSGSWDKAKSNEVSVTFTLSAAAAKNLNSVMVAVAQLLHMRMPGSYEVASPRSPGRAGGVGPGKTPDSSNPGPLYVKTDPSANQDAEWLKQFDVTLPGCTLKKQVDILSLIKQEYTEQEDRPAQHCYMTNVSDLDVRHLPVIPVEVSPPPSPPPPPPPPPPSSVCAEPEPVTQSDPHAQQEPEPEPPAQLKSPSSSSPSAPIKTEPPSEPLTTNQSSPVKTEPEEAILAPPYAPPEEAASVSASASASQESLIMESSPKPIKQRRPFSEDEEVRPKIKKWKGLRWKRLHLVITIRKGSSKKENSREVSELMERLRITLRPDKLPRDKRKCCFCHEEGDGATDGPARLLNIDVDLWVHLNCALWSTEVYETQGGALINVEVALRRGLRTRCACCQKTGATNSCNRLRCPNVYHFACAIRARCMFFKDKTMLCTQHKLKGPSEEELSSFAVFRRVYIERDEVKQIASILQRGDRIHLFRVGGLIFHAVGQLLPSQMAAFHSPTAIYPAGYEATRIYWSTRVPNRRCRYRCRISEQDGQPLFEVRVLEHGQEDLHFRDSNPDGIWNNIVQKVAKLREDAAMLKLFADHVKGEEMYGLTVHAVLRITESLPGVENCQNYTFRYGRHPLMELPLMINPTGCARSEPKILTHCKRPHTLNSTSMSKAYQSTFTGEINTPYSKQFVHSKSSQYRRLKTEWKNNVYLARSRIQGLGLYAAKDLEKHTMVIEYIGTIIRNEVANRREKIYEEQNRGIYMFRINNEHVIDATLTGGPARYVNHSCAPNCVAEVVTFDKEDKIIIISSRRIPKGEELTYDYQFDFEDDQHKIPCHCGAWNCRKWMN</sequence>
<accession>A0ACC5X873</accession>
<gene>
    <name evidence="1" type="ORF">PGIGA_G00071980</name>
</gene>
<comment type="caution">
    <text evidence="1">The sequence shown here is derived from an EMBL/GenBank/DDBJ whole genome shotgun (WGS) entry which is preliminary data.</text>
</comment>
<organism evidence="1 2">
    <name type="scientific">Pangasianodon gigas</name>
    <name type="common">Mekong giant catfish</name>
    <name type="synonym">Pangasius gigas</name>
    <dbReference type="NCBI Taxonomy" id="30993"/>
    <lineage>
        <taxon>Eukaryota</taxon>
        <taxon>Metazoa</taxon>
        <taxon>Chordata</taxon>
        <taxon>Craniata</taxon>
        <taxon>Vertebrata</taxon>
        <taxon>Euteleostomi</taxon>
        <taxon>Actinopterygii</taxon>
        <taxon>Neopterygii</taxon>
        <taxon>Teleostei</taxon>
        <taxon>Ostariophysi</taxon>
        <taxon>Siluriformes</taxon>
        <taxon>Pangasiidae</taxon>
        <taxon>Pangasianodon</taxon>
    </lineage>
</organism>
<evidence type="ECO:0000313" key="1">
    <source>
        <dbReference type="EMBL" id="MCI4387259.1"/>
    </source>
</evidence>
<dbReference type="EMBL" id="CM040469">
    <property type="protein sequence ID" value="MCI4387259.1"/>
    <property type="molecule type" value="Genomic_DNA"/>
</dbReference>